<dbReference type="AlphaFoldDB" id="A0A1S8A859"/>
<dbReference type="OMA" id="ANRIDSY"/>
<proteinExistence type="predicted"/>
<feature type="compositionally biased region" description="Polar residues" evidence="1">
    <location>
        <begin position="39"/>
        <end position="52"/>
    </location>
</feature>
<name>A0A1S8A859_ROSNE</name>
<feature type="compositionally biased region" description="Basic residues" evidence="1">
    <location>
        <begin position="53"/>
        <end position="62"/>
    </location>
</feature>
<dbReference type="EMBL" id="DF977472">
    <property type="protein sequence ID" value="GAW26296.1"/>
    <property type="molecule type" value="Genomic_DNA"/>
</dbReference>
<dbReference type="OrthoDB" id="273010at2759"/>
<evidence type="ECO:0000313" key="2">
    <source>
        <dbReference type="EMBL" id="GAW26296.1"/>
    </source>
</evidence>
<dbReference type="Proteomes" id="UP000054516">
    <property type="component" value="Unassembled WGS sequence"/>
</dbReference>
<feature type="compositionally biased region" description="Basic and acidic residues" evidence="1">
    <location>
        <begin position="775"/>
        <end position="796"/>
    </location>
</feature>
<keyword evidence="3" id="KW-1185">Reference proteome</keyword>
<accession>A0A1S8A859</accession>
<protein>
    <submittedName>
        <fullName evidence="2">Uncharacterized protein</fullName>
    </submittedName>
</protein>
<feature type="region of interest" description="Disordered" evidence="1">
    <location>
        <begin position="663"/>
        <end position="691"/>
    </location>
</feature>
<sequence>MMPALNNLPYKGSPYHRPNFDYPSPIDARRTPPERPTHAASQPSLPQSLTTQRHQKQRRLSRSRYGLRVSRRLPARPGGGPLPAVHNQSPEFRAHQSPGHPYWGTLQSPSVSYRKSRETHKANNCTINIPVENSSNTAPPKDKPLPRTKALCCGTASKDPNGRERKTPTRIKRFGVADPLAWDVINRSLAQQYRLSSLVGVDNAVAAPVKRSPKGSTEVTSRTSSRRRALNQFTRELEKYAAVTGAAGKAPVNTPTISDSKVSIHTVKPLVPYKDEFLAAGLAVTSSEQNQNNKGHAQAALQKSRLYNHSNGPLKTNAMVASLADGPFSSISTSTSCASSGSYVDFSPQSRHMLHAIDSLVPQKAKTRLKHCRYARTRLLSCFQKKPPGKDDNINGHRSPVRIQEVKGGKIRRKDPPPAQHQHYQLGNKCHEPTMQSIPEIQSRPNPVLPPKYVTPKKEPYASLISDYCEKSDQGPHPEQEIRHHPSVADAKQSLNKVGLRGKRDVIEGALSTPHPKHIGTIEEETEINTHIVDNTIQDRCSPLASQKNIPKIVSSATHESFTQDLPFTTRLATDTASSLQQALDDACQQLDEGMQADNPSETGSIMRELPAIPQQEIQHSTSLPRKPRSTDKFIYVKRDMPIVGAPQSIFKPLPPEPLSVASTPAENCIDAGPSQPSRQPPPIPRVPTSKQNAVDELAKAEEMLKDLDAFLNDYDDADIEDRDVIKGLQVAIHAAADDLYDGYIRYKTGLRIRRFLADLKSFEDVSELGSTAQRSKEGCVKSEKRKGAVDQKNHG</sequence>
<feature type="region of interest" description="Disordered" evidence="1">
    <location>
        <begin position="767"/>
        <end position="796"/>
    </location>
</feature>
<evidence type="ECO:0000256" key="1">
    <source>
        <dbReference type="SAM" id="MobiDB-lite"/>
    </source>
</evidence>
<feature type="region of interest" description="Disordered" evidence="1">
    <location>
        <begin position="1"/>
        <end position="98"/>
    </location>
</feature>
<dbReference type="STRING" id="77044.A0A1S8A859"/>
<organism evidence="2">
    <name type="scientific">Rosellinia necatrix</name>
    <name type="common">White root-rot fungus</name>
    <dbReference type="NCBI Taxonomy" id="77044"/>
    <lineage>
        <taxon>Eukaryota</taxon>
        <taxon>Fungi</taxon>
        <taxon>Dikarya</taxon>
        <taxon>Ascomycota</taxon>
        <taxon>Pezizomycotina</taxon>
        <taxon>Sordariomycetes</taxon>
        <taxon>Xylariomycetidae</taxon>
        <taxon>Xylariales</taxon>
        <taxon>Xylariaceae</taxon>
        <taxon>Rosellinia</taxon>
    </lineage>
</organism>
<evidence type="ECO:0000313" key="3">
    <source>
        <dbReference type="Proteomes" id="UP000054516"/>
    </source>
</evidence>
<reference evidence="2" key="1">
    <citation type="submission" date="2016-03" db="EMBL/GenBank/DDBJ databases">
        <title>Draft genome sequence of Rosellinia necatrix.</title>
        <authorList>
            <person name="Kanematsu S."/>
        </authorList>
    </citation>
    <scope>NUCLEOTIDE SEQUENCE [LARGE SCALE GENOMIC DNA]</scope>
    <source>
        <strain evidence="2">W97</strain>
    </source>
</reference>
<feature type="compositionally biased region" description="Basic and acidic residues" evidence="1">
    <location>
        <begin position="27"/>
        <end position="37"/>
    </location>
</feature>
<gene>
    <name evidence="2" type="ORF">SAMD00023353_2700630</name>
</gene>